<dbReference type="KEGG" id="thi:THI_2340"/>
<dbReference type="EMBL" id="CTRI01000004">
    <property type="protein sequence ID" value="CQR29640.1"/>
    <property type="molecule type" value="Genomic_DNA"/>
</dbReference>
<dbReference type="SMART" id="SM00283">
    <property type="entry name" value="MA"/>
    <property type="match status" value="1"/>
</dbReference>
<evidence type="ECO:0000259" key="4">
    <source>
        <dbReference type="PROSITE" id="PS50111"/>
    </source>
</evidence>
<evidence type="ECO:0000313" key="5">
    <source>
        <dbReference type="EMBL" id="CAZ88978.1"/>
    </source>
</evidence>
<dbReference type="Proteomes" id="UP000002372">
    <property type="component" value="Chromosome"/>
</dbReference>
<dbReference type="GO" id="GO:0007165">
    <property type="term" value="P:signal transduction"/>
    <property type="evidence" value="ECO:0007669"/>
    <property type="project" value="UniProtKB-KW"/>
</dbReference>
<dbReference type="Gene3D" id="1.20.120.30">
    <property type="entry name" value="Aspartate receptor, ligand-binding domain"/>
    <property type="match status" value="1"/>
</dbReference>
<dbReference type="EMBL" id="FP475956">
    <property type="protein sequence ID" value="CAZ88978.1"/>
    <property type="molecule type" value="Genomic_DNA"/>
</dbReference>
<keyword evidence="8" id="KW-1185">Reference proteome</keyword>
<organism evidence="5 7">
    <name type="scientific">Thiomonas arsenitoxydans (strain DSM 22701 / CIP 110005 / 3As)</name>
    <dbReference type="NCBI Taxonomy" id="426114"/>
    <lineage>
        <taxon>Bacteria</taxon>
        <taxon>Pseudomonadati</taxon>
        <taxon>Pseudomonadota</taxon>
        <taxon>Betaproteobacteria</taxon>
        <taxon>Burkholderiales</taxon>
        <taxon>Thiomonas</taxon>
    </lineage>
</organism>
<dbReference type="GO" id="GO:0016020">
    <property type="term" value="C:membrane"/>
    <property type="evidence" value="ECO:0007669"/>
    <property type="project" value="InterPro"/>
</dbReference>
<evidence type="ECO:0000313" key="8">
    <source>
        <dbReference type="Proteomes" id="UP000078599"/>
    </source>
</evidence>
<feature type="domain" description="Methyl-accepting transducer" evidence="4">
    <location>
        <begin position="172"/>
        <end position="265"/>
    </location>
</feature>
<reference evidence="6 8" key="4">
    <citation type="submission" date="2015-03" db="EMBL/GenBank/DDBJ databases">
        <authorList>
            <person name="Regsiter A."/>
            <person name="william w."/>
        </authorList>
    </citation>
    <scope>NUCLEOTIDE SEQUENCE [LARGE SCALE GENOMIC DNA]</scope>
    <source>
        <strain evidence="6 8">CB1</strain>
    </source>
</reference>
<dbReference type="Proteomes" id="UP000078599">
    <property type="component" value="Unassembled WGS sequence"/>
</dbReference>
<evidence type="ECO:0000313" key="6">
    <source>
        <dbReference type="EMBL" id="CQR29640.1"/>
    </source>
</evidence>
<dbReference type="PROSITE" id="PS50111">
    <property type="entry name" value="CHEMOTAXIS_TRANSDUC_2"/>
    <property type="match status" value="1"/>
</dbReference>
<evidence type="ECO:0000256" key="3">
    <source>
        <dbReference type="PROSITE-ProRule" id="PRU00284"/>
    </source>
</evidence>
<dbReference type="InterPro" id="IPR004089">
    <property type="entry name" value="MCPsignal_dom"/>
</dbReference>
<comment type="similarity">
    <text evidence="2">Belongs to the methyl-accepting chemotaxis (MCP) protein family.</text>
</comment>
<dbReference type="PANTHER" id="PTHR32089:SF112">
    <property type="entry name" value="LYSOZYME-LIKE PROTEIN-RELATED"/>
    <property type="match status" value="1"/>
</dbReference>
<reference evidence="7" key="2">
    <citation type="journal article" date="2010" name="PLoS Genet.">
        <title>Structure, function, and evolution of the Thiomonas spp. genome.</title>
        <authorList>
            <person name="Arsene-Ploetze F."/>
            <person name="Koechler S."/>
            <person name="Marchal M."/>
            <person name="Coppee J.Y."/>
            <person name="Chandler M."/>
            <person name="Bonnefoy V."/>
            <person name="Brochier-Armanet C."/>
            <person name="Barakat M."/>
            <person name="Barbe V."/>
            <person name="Battaglia-Brunet F."/>
            <person name="Bruneel O."/>
            <person name="Bryan C.G."/>
            <person name="Cleiss-Arnold J."/>
            <person name="Cruveiller S."/>
            <person name="Erhardt M."/>
            <person name="Heinrich-Salmeron A."/>
            <person name="Hommais F."/>
            <person name="Joulian C."/>
            <person name="Krin E."/>
            <person name="Lieutaud A."/>
            <person name="Lievremont D."/>
            <person name="Michel C."/>
            <person name="Muller D."/>
            <person name="Ortet P."/>
            <person name="Proux C."/>
            <person name="Siguier P."/>
            <person name="Roche D."/>
            <person name="Rouy Z."/>
            <person name="Salvignol G."/>
            <person name="Slyemi D."/>
            <person name="Talla E."/>
            <person name="Weiss S."/>
            <person name="Weissenbach J."/>
            <person name="Medigue C."/>
            <person name="Bertin P.N."/>
        </authorList>
    </citation>
    <scope>NUCLEOTIDE SEQUENCE [LARGE SCALE GENOMIC DNA]</scope>
    <source>
        <strain evidence="7">DSM 22701 / CIP 110005 / 3As</strain>
    </source>
</reference>
<dbReference type="Pfam" id="PF13682">
    <property type="entry name" value="CZB"/>
    <property type="match status" value="1"/>
</dbReference>
<dbReference type="GO" id="GO:0004888">
    <property type="term" value="F:transmembrane signaling receptor activity"/>
    <property type="evidence" value="ECO:0007669"/>
    <property type="project" value="InterPro"/>
</dbReference>
<keyword evidence="1 3" id="KW-0807">Transducer</keyword>
<sequence length="404" mass="43735">MNALSPPRIHESVPPDLSLWVLPTFLLEPIEGGGWRISDQNAAAADFAALAGIDLSRNRQDWLAETDAPGTKGDPLGEQTRVAVSTELTIGSRACRVHVMPWPSAPHLRLMQIVDLTTRRFAETVTRDVINIVNGSGRVLGQTADQIFAIIEGVEQGLRTTETSEIDNRNHVGSLVDNVKSISSLAQNIRAIAAQTNLLALNAAIEAARAGEAGRGFAVVADEVKGLSQRVQAATQSITELVAGIRDVSSGIASACHASMQSVESSHVLLEHSTANVMQMRRVSHVSSLRAAKSGHQLFVFRVQGDLERQQPTIKPEGLTTHHSCGLGEWYEANRLTSLGQMPSFRALEAPHARLHDLVREFASLLHGDDRRRALGLMQNIDRELAATLEAIDVLVRDIEVALA</sequence>
<dbReference type="HOGENOM" id="CLU_681419_0_0_4"/>
<dbReference type="PANTHER" id="PTHR32089">
    <property type="entry name" value="METHYL-ACCEPTING CHEMOTAXIS PROTEIN MCPB"/>
    <property type="match status" value="1"/>
</dbReference>
<dbReference type="InterPro" id="IPR004090">
    <property type="entry name" value="Chemotax_Me-accpt_rcpt"/>
</dbReference>
<dbReference type="AlphaFoldDB" id="D6CUK9"/>
<reference key="1">
    <citation type="submission" date="2009-07" db="EMBL/GenBank/DDBJ databases">
        <authorList>
            <person name="Genoscope - CEA"/>
        </authorList>
    </citation>
    <scope>NUCLEOTIDE SEQUENCE</scope>
    <source>
        <strain>3As</strain>
    </source>
</reference>
<dbReference type="OrthoDB" id="9808588at2"/>
<evidence type="ECO:0000256" key="1">
    <source>
        <dbReference type="ARBA" id="ARBA00023224"/>
    </source>
</evidence>
<dbReference type="InterPro" id="IPR025991">
    <property type="entry name" value="Chemoreceptor_zinc-bind_dom"/>
</dbReference>
<dbReference type="Pfam" id="PF00015">
    <property type="entry name" value="MCPsignal"/>
    <property type="match status" value="1"/>
</dbReference>
<dbReference type="GO" id="GO:0006935">
    <property type="term" value="P:chemotaxis"/>
    <property type="evidence" value="ECO:0007669"/>
    <property type="project" value="InterPro"/>
</dbReference>
<proteinExistence type="inferred from homology"/>
<dbReference type="Gene3D" id="6.10.250.3200">
    <property type="match status" value="1"/>
</dbReference>
<accession>D6CUK9</accession>
<evidence type="ECO:0000256" key="2">
    <source>
        <dbReference type="ARBA" id="ARBA00029447"/>
    </source>
</evidence>
<dbReference type="SUPFAM" id="SSF58104">
    <property type="entry name" value="Methyl-accepting chemotaxis protein (MCP) signaling domain"/>
    <property type="match status" value="1"/>
</dbReference>
<protein>
    <submittedName>
        <fullName evidence="5">Methyl-accepting chemotaxis protein</fullName>
    </submittedName>
</protein>
<dbReference type="eggNOG" id="COG0840">
    <property type="taxonomic scope" value="Bacteria"/>
</dbReference>
<name>D6CUK9_THIA3</name>
<gene>
    <name evidence="5" type="ordered locus">THI_2340</name>
    <name evidence="6" type="ORF">THICB1_120126</name>
</gene>
<evidence type="ECO:0000313" key="7">
    <source>
        <dbReference type="Proteomes" id="UP000002372"/>
    </source>
</evidence>
<reference evidence="5" key="3">
    <citation type="submission" date="2010-07" db="EMBL/GenBank/DDBJ databases">
        <authorList>
            <person name="Genoscope - CEA"/>
        </authorList>
    </citation>
    <scope>NUCLEOTIDE SEQUENCE</scope>
    <source>
        <strain evidence="5">3As</strain>
    </source>
</reference>
<dbReference type="PRINTS" id="PR00260">
    <property type="entry name" value="CHEMTRNSDUCR"/>
</dbReference>